<dbReference type="GO" id="GO:0000155">
    <property type="term" value="F:phosphorelay sensor kinase activity"/>
    <property type="evidence" value="ECO:0007669"/>
    <property type="project" value="InterPro"/>
</dbReference>
<feature type="transmembrane region" description="Helical" evidence="8">
    <location>
        <begin position="194"/>
        <end position="216"/>
    </location>
</feature>
<evidence type="ECO:0000256" key="6">
    <source>
        <dbReference type="ARBA" id="ARBA00023012"/>
    </source>
</evidence>
<dbReference type="RefSeq" id="WP_198684769.1">
    <property type="nucleotide sequence ID" value="NZ_JAEIJD010000001.1"/>
</dbReference>
<dbReference type="AlphaFoldDB" id="A0A934HIH0"/>
<dbReference type="InterPro" id="IPR004358">
    <property type="entry name" value="Sig_transdc_His_kin-like_C"/>
</dbReference>
<keyword evidence="8" id="KW-0812">Transmembrane</keyword>
<proteinExistence type="predicted"/>
<evidence type="ECO:0000256" key="3">
    <source>
        <dbReference type="ARBA" id="ARBA00022553"/>
    </source>
</evidence>
<dbReference type="SUPFAM" id="SSF47384">
    <property type="entry name" value="Homodimeric domain of signal transducing histidine kinase"/>
    <property type="match status" value="1"/>
</dbReference>
<gene>
    <name evidence="10" type="ORF">JAO82_02660</name>
</gene>
<dbReference type="InterPro" id="IPR005467">
    <property type="entry name" value="His_kinase_dom"/>
</dbReference>
<dbReference type="FunFam" id="1.10.287.130:FF:000001">
    <property type="entry name" value="Two-component sensor histidine kinase"/>
    <property type="match status" value="1"/>
</dbReference>
<dbReference type="CDD" id="cd00082">
    <property type="entry name" value="HisKA"/>
    <property type="match status" value="1"/>
</dbReference>
<dbReference type="Gene3D" id="3.30.565.10">
    <property type="entry name" value="Histidine kinase-like ATPase, C-terminal domain"/>
    <property type="match status" value="1"/>
</dbReference>
<dbReference type="SUPFAM" id="SSF55874">
    <property type="entry name" value="ATPase domain of HSP90 chaperone/DNA topoisomerase II/histidine kinase"/>
    <property type="match status" value="1"/>
</dbReference>
<accession>A0A934HIH0</accession>
<keyword evidence="11" id="KW-1185">Reference proteome</keyword>
<keyword evidence="7 8" id="KW-0472">Membrane</keyword>
<dbReference type="InterPro" id="IPR036890">
    <property type="entry name" value="HATPase_C_sf"/>
</dbReference>
<dbReference type="FunFam" id="3.30.565.10:FF:000006">
    <property type="entry name" value="Sensor histidine kinase WalK"/>
    <property type="match status" value="1"/>
</dbReference>
<dbReference type="InterPro" id="IPR036097">
    <property type="entry name" value="HisK_dim/P_sf"/>
</dbReference>
<protein>
    <recommendedName>
        <fullName evidence="2">histidine kinase</fullName>
        <ecNumber evidence="2">2.7.13.3</ecNumber>
    </recommendedName>
</protein>
<dbReference type="InterPro" id="IPR003661">
    <property type="entry name" value="HisK_dim/P_dom"/>
</dbReference>
<feature type="transmembrane region" description="Helical" evidence="8">
    <location>
        <begin position="107"/>
        <end position="133"/>
    </location>
</feature>
<dbReference type="PANTHER" id="PTHR43711:SF1">
    <property type="entry name" value="HISTIDINE KINASE 1"/>
    <property type="match status" value="1"/>
</dbReference>
<evidence type="ECO:0000256" key="4">
    <source>
        <dbReference type="ARBA" id="ARBA00022679"/>
    </source>
</evidence>
<evidence type="ECO:0000313" key="11">
    <source>
        <dbReference type="Proteomes" id="UP000613255"/>
    </source>
</evidence>
<comment type="caution">
    <text evidence="10">The sequence shown here is derived from an EMBL/GenBank/DDBJ whole genome shotgun (WGS) entry which is preliminary data.</text>
</comment>
<keyword evidence="3" id="KW-0597">Phosphoprotein</keyword>
<sequence>MPEKLSALWERSVGLLTARLSLSSAMAPERNPAVLMRQIHDYTAVTKRLLMQRLTIYSAALILAAFYYSVAVAIASGVLVIISEIFDYVVADKIIAIGEDRSENISWYLALIHIGVFLNAGVIIFYTVSIALIQGPTTHFLPLFFLFAAALFAAMNSHQIVSVLMVRLSLYGSIFLSIPIWDIYITSAPLTSDLWAQLFTSIFVLYFIIDCSVVYFRLYQKNLLQMEILRRDNERTRAVSETKTQFLATVSHELRTPLTSIKGSLDLANSGALGELPEGFSRLLEIAQSNANRLNVLIDDLLDQQSMEAGQMKYDFKPVQLSNFIHRVLSVNRPFAGKFDIKLHYTPVDDDIFVKADPERLEQVLSNILSNAIKFSEAGSEIQVSVDVGPERVRMKVKDSGVGLSDLDHDLVFDRFSQVDSSDRRKVGGTGLGMDISRRIVEAHGGTIDYYANNERGTTFFVDLARLDHQA</sequence>
<dbReference type="PROSITE" id="PS50109">
    <property type="entry name" value="HIS_KIN"/>
    <property type="match status" value="1"/>
</dbReference>
<comment type="catalytic activity">
    <reaction evidence="1">
        <text>ATP + protein L-histidine = ADP + protein N-phospho-L-histidine.</text>
        <dbReference type="EC" id="2.7.13.3"/>
    </reaction>
</comment>
<dbReference type="Pfam" id="PF02518">
    <property type="entry name" value="HATPase_c"/>
    <property type="match status" value="1"/>
</dbReference>
<organism evidence="10 11">
    <name type="scientific">Pontibaca salina</name>
    <dbReference type="NCBI Taxonomy" id="2795731"/>
    <lineage>
        <taxon>Bacteria</taxon>
        <taxon>Pseudomonadati</taxon>
        <taxon>Pseudomonadota</taxon>
        <taxon>Alphaproteobacteria</taxon>
        <taxon>Rhodobacterales</taxon>
        <taxon>Roseobacteraceae</taxon>
        <taxon>Pontibaca</taxon>
    </lineage>
</organism>
<dbReference type="CDD" id="cd00075">
    <property type="entry name" value="HATPase"/>
    <property type="match status" value="1"/>
</dbReference>
<dbReference type="Pfam" id="PF00512">
    <property type="entry name" value="HisKA"/>
    <property type="match status" value="1"/>
</dbReference>
<dbReference type="Proteomes" id="UP000613255">
    <property type="component" value="Unassembled WGS sequence"/>
</dbReference>
<dbReference type="EMBL" id="JAEIJD010000001">
    <property type="protein sequence ID" value="MBI6628774.1"/>
    <property type="molecule type" value="Genomic_DNA"/>
</dbReference>
<evidence type="ECO:0000256" key="5">
    <source>
        <dbReference type="ARBA" id="ARBA00022777"/>
    </source>
</evidence>
<dbReference type="PANTHER" id="PTHR43711">
    <property type="entry name" value="TWO-COMPONENT HISTIDINE KINASE"/>
    <property type="match status" value="1"/>
</dbReference>
<dbReference type="PRINTS" id="PR00344">
    <property type="entry name" value="BCTRLSENSOR"/>
</dbReference>
<keyword evidence="6" id="KW-0902">Two-component regulatory system</keyword>
<reference evidence="10" key="1">
    <citation type="submission" date="2020-12" db="EMBL/GenBank/DDBJ databases">
        <title>Pontibaca salina gen. nov., sp. nov., isolated from marine sediment.</title>
        <authorList>
            <person name="Bo J."/>
            <person name="Wang S."/>
            <person name="Song X."/>
            <person name="Du Z."/>
        </authorList>
    </citation>
    <scope>NUCLEOTIDE SEQUENCE</scope>
    <source>
        <strain evidence="10">S1109L</strain>
    </source>
</reference>
<feature type="transmembrane region" description="Helical" evidence="8">
    <location>
        <begin position="56"/>
        <end position="86"/>
    </location>
</feature>
<keyword evidence="4" id="KW-0808">Transferase</keyword>
<name>A0A934HIH0_9RHOB</name>
<dbReference type="SMART" id="SM00388">
    <property type="entry name" value="HisKA"/>
    <property type="match status" value="1"/>
</dbReference>
<keyword evidence="5 10" id="KW-0418">Kinase</keyword>
<dbReference type="SMART" id="SM00387">
    <property type="entry name" value="HATPase_c"/>
    <property type="match status" value="1"/>
</dbReference>
<dbReference type="EC" id="2.7.13.3" evidence="2"/>
<keyword evidence="8" id="KW-1133">Transmembrane helix</keyword>
<evidence type="ECO:0000256" key="1">
    <source>
        <dbReference type="ARBA" id="ARBA00000085"/>
    </source>
</evidence>
<evidence type="ECO:0000256" key="8">
    <source>
        <dbReference type="SAM" id="Phobius"/>
    </source>
</evidence>
<feature type="transmembrane region" description="Helical" evidence="8">
    <location>
        <begin position="168"/>
        <end position="188"/>
    </location>
</feature>
<feature type="transmembrane region" description="Helical" evidence="8">
    <location>
        <begin position="139"/>
        <end position="156"/>
    </location>
</feature>
<dbReference type="InterPro" id="IPR003594">
    <property type="entry name" value="HATPase_dom"/>
</dbReference>
<evidence type="ECO:0000256" key="7">
    <source>
        <dbReference type="ARBA" id="ARBA00023136"/>
    </source>
</evidence>
<dbReference type="Gene3D" id="1.10.287.130">
    <property type="match status" value="1"/>
</dbReference>
<evidence type="ECO:0000259" key="9">
    <source>
        <dbReference type="PROSITE" id="PS50109"/>
    </source>
</evidence>
<feature type="domain" description="Histidine kinase" evidence="9">
    <location>
        <begin position="249"/>
        <end position="468"/>
    </location>
</feature>
<dbReference type="InterPro" id="IPR050736">
    <property type="entry name" value="Sensor_HK_Regulatory"/>
</dbReference>
<evidence type="ECO:0000313" key="10">
    <source>
        <dbReference type="EMBL" id="MBI6628774.1"/>
    </source>
</evidence>
<evidence type="ECO:0000256" key="2">
    <source>
        <dbReference type="ARBA" id="ARBA00012438"/>
    </source>
</evidence>